<organism evidence="2 3">
    <name type="scientific">Ascobolus immersus RN42</name>
    <dbReference type="NCBI Taxonomy" id="1160509"/>
    <lineage>
        <taxon>Eukaryota</taxon>
        <taxon>Fungi</taxon>
        <taxon>Dikarya</taxon>
        <taxon>Ascomycota</taxon>
        <taxon>Pezizomycotina</taxon>
        <taxon>Pezizomycetes</taxon>
        <taxon>Pezizales</taxon>
        <taxon>Ascobolaceae</taxon>
        <taxon>Ascobolus</taxon>
    </lineage>
</organism>
<reference evidence="2 3" key="1">
    <citation type="journal article" date="2018" name="Nat. Ecol. Evol.">
        <title>Pezizomycetes genomes reveal the molecular basis of ectomycorrhizal truffle lifestyle.</title>
        <authorList>
            <person name="Murat C."/>
            <person name="Payen T."/>
            <person name="Noel B."/>
            <person name="Kuo A."/>
            <person name="Morin E."/>
            <person name="Chen J."/>
            <person name="Kohler A."/>
            <person name="Krizsan K."/>
            <person name="Balestrini R."/>
            <person name="Da Silva C."/>
            <person name="Montanini B."/>
            <person name="Hainaut M."/>
            <person name="Levati E."/>
            <person name="Barry K.W."/>
            <person name="Belfiori B."/>
            <person name="Cichocki N."/>
            <person name="Clum A."/>
            <person name="Dockter R.B."/>
            <person name="Fauchery L."/>
            <person name="Guy J."/>
            <person name="Iotti M."/>
            <person name="Le Tacon F."/>
            <person name="Lindquist E.A."/>
            <person name="Lipzen A."/>
            <person name="Malagnac F."/>
            <person name="Mello A."/>
            <person name="Molinier V."/>
            <person name="Miyauchi S."/>
            <person name="Poulain J."/>
            <person name="Riccioni C."/>
            <person name="Rubini A."/>
            <person name="Sitrit Y."/>
            <person name="Splivallo R."/>
            <person name="Traeger S."/>
            <person name="Wang M."/>
            <person name="Zifcakova L."/>
            <person name="Wipf D."/>
            <person name="Zambonelli A."/>
            <person name="Paolocci F."/>
            <person name="Nowrousian M."/>
            <person name="Ottonello S."/>
            <person name="Baldrian P."/>
            <person name="Spatafora J.W."/>
            <person name="Henrissat B."/>
            <person name="Nagy L.G."/>
            <person name="Aury J.M."/>
            <person name="Wincker P."/>
            <person name="Grigoriev I.V."/>
            <person name="Bonfante P."/>
            <person name="Martin F.M."/>
        </authorList>
    </citation>
    <scope>NUCLEOTIDE SEQUENCE [LARGE SCALE GENOMIC DNA]</scope>
    <source>
        <strain evidence="2 3">RN42</strain>
    </source>
</reference>
<evidence type="ECO:0000256" key="1">
    <source>
        <dbReference type="SAM" id="MobiDB-lite"/>
    </source>
</evidence>
<accession>A0A3N4IP72</accession>
<dbReference type="Proteomes" id="UP000275078">
    <property type="component" value="Unassembled WGS sequence"/>
</dbReference>
<dbReference type="EMBL" id="ML119664">
    <property type="protein sequence ID" value="RPA83414.1"/>
    <property type="molecule type" value="Genomic_DNA"/>
</dbReference>
<feature type="compositionally biased region" description="Basic and acidic residues" evidence="1">
    <location>
        <begin position="427"/>
        <end position="440"/>
    </location>
</feature>
<feature type="compositionally biased region" description="Basic and acidic residues" evidence="1">
    <location>
        <begin position="1"/>
        <end position="22"/>
    </location>
</feature>
<dbReference type="AlphaFoldDB" id="A0A3N4IP72"/>
<protein>
    <submittedName>
        <fullName evidence="2">Uncharacterized protein</fullName>
    </submittedName>
</protein>
<name>A0A3N4IP72_ASCIM</name>
<gene>
    <name evidence="2" type="ORF">BJ508DRAFT_304608</name>
</gene>
<feature type="region of interest" description="Disordered" evidence="1">
    <location>
        <begin position="399"/>
        <end position="453"/>
    </location>
</feature>
<dbReference type="CDD" id="cd00084">
    <property type="entry name" value="HMG-box_SF"/>
    <property type="match status" value="1"/>
</dbReference>
<sequence>MPKRMTTREAHAEKESRNRASEDGTTNNNAPVKEYASEVPDGESVVCMCRTREILDCNVRPYDVQWASYPLELRTRLLNANVRYLDDLAEQCRAMKVPESEWPAVFARAGYTQVDLRNAVIQKDAHLNGFNVYMSDCHKAIKYAVELEKTRDDKDGFSDTEDNADQANANSNSKVKKPDFVDPDLLAFYADRKDFVGYGTVEENPTGVMESSGSCAENILISKAWNAMPPAAKAPYERRAAAHNARPENDDPSTPETRAVWVHRFKKAIAKWVDFMPAVGVEFLLLGTNVTQGSSWLSGTNQGHVYYDTYLDEAGMGVLTFAGFARAAKAVKTIQMIKTCINYNLHGYVNLVEQELAMARKSAAPKPTVAAITQGAATALPVVPSTTVVSDASGPNLSAAGNPNIASSHPPIDPQLLESDLSSGHPNDVEKRKREPKFADQSDSDDSDDTSKRVRLSTLAPSKGDGRKIRNFLLHTYNTEWIQHKAKRGKEYNTKLKKLPKDERAEAFLGSIGKKWSFPASLRLEDIYGPKNTEDIRMKFLEAMAKDQLEIVNARDEPPQNGNKSMIY</sequence>
<feature type="region of interest" description="Disordered" evidence="1">
    <location>
        <begin position="152"/>
        <end position="176"/>
    </location>
</feature>
<keyword evidence="3" id="KW-1185">Reference proteome</keyword>
<evidence type="ECO:0000313" key="2">
    <source>
        <dbReference type="EMBL" id="RPA83414.1"/>
    </source>
</evidence>
<feature type="region of interest" description="Disordered" evidence="1">
    <location>
        <begin position="1"/>
        <end position="35"/>
    </location>
</feature>
<evidence type="ECO:0000313" key="3">
    <source>
        <dbReference type="Proteomes" id="UP000275078"/>
    </source>
</evidence>
<proteinExistence type="predicted"/>